<keyword evidence="5" id="KW-0411">Iron-sulfur</keyword>
<evidence type="ECO:0000256" key="3">
    <source>
        <dbReference type="ARBA" id="ARBA00022723"/>
    </source>
</evidence>
<feature type="domain" description="B12-binding" evidence="6">
    <location>
        <begin position="1"/>
        <end position="140"/>
    </location>
</feature>
<dbReference type="SMART" id="SM00729">
    <property type="entry name" value="Elp3"/>
    <property type="match status" value="1"/>
</dbReference>
<accession>A0A9D2BXS2</accession>
<evidence type="ECO:0000259" key="6">
    <source>
        <dbReference type="PROSITE" id="PS51332"/>
    </source>
</evidence>
<dbReference type="Pfam" id="PF04055">
    <property type="entry name" value="Radical_SAM"/>
    <property type="match status" value="1"/>
</dbReference>
<dbReference type="SFLD" id="SFLDG01082">
    <property type="entry name" value="B12-binding_domain_containing"/>
    <property type="match status" value="1"/>
</dbReference>
<name>A0A9D2BXS2_9FIRM</name>
<evidence type="ECO:0000256" key="5">
    <source>
        <dbReference type="ARBA" id="ARBA00023014"/>
    </source>
</evidence>
<dbReference type="PROSITE" id="PS51918">
    <property type="entry name" value="RADICAL_SAM"/>
    <property type="match status" value="1"/>
</dbReference>
<dbReference type="GO" id="GO:0005829">
    <property type="term" value="C:cytosol"/>
    <property type="evidence" value="ECO:0007669"/>
    <property type="project" value="TreeGrafter"/>
</dbReference>
<dbReference type="AlphaFoldDB" id="A0A9D2BXS2"/>
<dbReference type="CDD" id="cd01335">
    <property type="entry name" value="Radical_SAM"/>
    <property type="match status" value="1"/>
</dbReference>
<dbReference type="GO" id="GO:0051536">
    <property type="term" value="F:iron-sulfur cluster binding"/>
    <property type="evidence" value="ECO:0007669"/>
    <property type="project" value="UniProtKB-KW"/>
</dbReference>
<evidence type="ECO:0000313" key="9">
    <source>
        <dbReference type="Proteomes" id="UP000823868"/>
    </source>
</evidence>
<evidence type="ECO:0000256" key="4">
    <source>
        <dbReference type="ARBA" id="ARBA00023004"/>
    </source>
</evidence>
<organism evidence="8 9">
    <name type="scientific">Candidatus Flavonifractor merdigallinarum</name>
    <dbReference type="NCBI Taxonomy" id="2838589"/>
    <lineage>
        <taxon>Bacteria</taxon>
        <taxon>Bacillati</taxon>
        <taxon>Bacillota</taxon>
        <taxon>Clostridia</taxon>
        <taxon>Eubacteriales</taxon>
        <taxon>Oscillospiraceae</taxon>
        <taxon>Flavonifractor</taxon>
    </lineage>
</organism>
<dbReference type="Pfam" id="PF02310">
    <property type="entry name" value="B12-binding"/>
    <property type="match status" value="1"/>
</dbReference>
<keyword evidence="3" id="KW-0479">Metal-binding</keyword>
<evidence type="ECO:0000259" key="7">
    <source>
        <dbReference type="PROSITE" id="PS51918"/>
    </source>
</evidence>
<dbReference type="SFLD" id="SFLDS00029">
    <property type="entry name" value="Radical_SAM"/>
    <property type="match status" value="1"/>
</dbReference>
<sequence>MNKRVVLIGFHNEKALGVRYLSVAARAHGYEPIVVFFKGFNSEVPEHATDTELKLLQDFIREKDPILVGLSAMSSLYFETLQKVNAAVRAATSAPVAWGGVLASLDPAVALQYADFVMRAEGEETLIDVLRAIETGGDIKSIDNIAYLNEDGSVHLNPIRPLVEDIDKFGHPPVNGKDMYLITNNKLTPGDPQVHAFTYELLASRGCPFSCTYCSAINLHRLYGSASKYVRFRSVDSVLSELNEAKANIPKLRVVHFWDEVFSNEPGWVDEFCARYKKEIGIPFRIWGHPMMVNEDLITKLVDAGLYQVVMGIQSGSERVRRDVFHRYEPQDRVIEATRVLSRCKVPHVFYDLMLLHAFESPEDLRQTFEMCLELEPPFELNIHGLNYLPGTDIVDMAIQAGYYTPEEMHSMMYSSLQEQYDRHWGPAASVYKQASTGNPWISLIYLTQFPELHDQLRAFADKLDDPATRKAVFALEVKMKKRQRLVHFINKVKLVLRIK</sequence>
<dbReference type="PROSITE" id="PS51332">
    <property type="entry name" value="B12_BINDING"/>
    <property type="match status" value="1"/>
</dbReference>
<dbReference type="Gene3D" id="3.40.50.280">
    <property type="entry name" value="Cobalamin-binding domain"/>
    <property type="match status" value="1"/>
</dbReference>
<dbReference type="PANTHER" id="PTHR43409:SF16">
    <property type="entry name" value="SLR0320 PROTEIN"/>
    <property type="match status" value="1"/>
</dbReference>
<protein>
    <submittedName>
        <fullName evidence="8">B12-binding domain-containing radical SAM protein</fullName>
    </submittedName>
</protein>
<dbReference type="PANTHER" id="PTHR43409">
    <property type="entry name" value="ANAEROBIC MAGNESIUM-PROTOPORPHYRIN IX MONOMETHYL ESTER CYCLASE-RELATED"/>
    <property type="match status" value="1"/>
</dbReference>
<feature type="domain" description="Radical SAM core" evidence="7">
    <location>
        <begin position="190"/>
        <end position="416"/>
    </location>
</feature>
<keyword evidence="2" id="KW-0949">S-adenosyl-L-methionine</keyword>
<dbReference type="GO" id="GO:0003824">
    <property type="term" value="F:catalytic activity"/>
    <property type="evidence" value="ECO:0007669"/>
    <property type="project" value="InterPro"/>
</dbReference>
<dbReference type="InterPro" id="IPR006638">
    <property type="entry name" value="Elp3/MiaA/NifB-like_rSAM"/>
</dbReference>
<evidence type="ECO:0000256" key="1">
    <source>
        <dbReference type="ARBA" id="ARBA00001966"/>
    </source>
</evidence>
<dbReference type="SUPFAM" id="SSF52242">
    <property type="entry name" value="Cobalamin (vitamin B12)-binding domain"/>
    <property type="match status" value="1"/>
</dbReference>
<dbReference type="Gene3D" id="3.80.30.20">
    <property type="entry name" value="tm_1862 like domain"/>
    <property type="match status" value="1"/>
</dbReference>
<evidence type="ECO:0000256" key="2">
    <source>
        <dbReference type="ARBA" id="ARBA00022691"/>
    </source>
</evidence>
<dbReference type="SUPFAM" id="SSF102114">
    <property type="entry name" value="Radical SAM enzymes"/>
    <property type="match status" value="1"/>
</dbReference>
<dbReference type="InterPro" id="IPR023404">
    <property type="entry name" value="rSAM_horseshoe"/>
</dbReference>
<dbReference type="GO" id="GO:0031419">
    <property type="term" value="F:cobalamin binding"/>
    <property type="evidence" value="ECO:0007669"/>
    <property type="project" value="InterPro"/>
</dbReference>
<keyword evidence="4" id="KW-0408">Iron</keyword>
<comment type="cofactor">
    <cofactor evidence="1">
        <name>[4Fe-4S] cluster</name>
        <dbReference type="ChEBI" id="CHEBI:49883"/>
    </cofactor>
</comment>
<dbReference type="InterPro" id="IPR006158">
    <property type="entry name" value="Cobalamin-bd"/>
</dbReference>
<dbReference type="InterPro" id="IPR036724">
    <property type="entry name" value="Cobalamin-bd_sf"/>
</dbReference>
<reference evidence="8" key="2">
    <citation type="submission" date="2021-04" db="EMBL/GenBank/DDBJ databases">
        <authorList>
            <person name="Gilroy R."/>
        </authorList>
    </citation>
    <scope>NUCLEOTIDE SEQUENCE</scope>
    <source>
        <strain evidence="8">ChiBcec16_6824</strain>
    </source>
</reference>
<dbReference type="InterPro" id="IPR058240">
    <property type="entry name" value="rSAM_sf"/>
</dbReference>
<dbReference type="EMBL" id="DXDX01000024">
    <property type="protein sequence ID" value="HIY20477.1"/>
    <property type="molecule type" value="Genomic_DNA"/>
</dbReference>
<proteinExistence type="predicted"/>
<dbReference type="GO" id="GO:0046872">
    <property type="term" value="F:metal ion binding"/>
    <property type="evidence" value="ECO:0007669"/>
    <property type="project" value="UniProtKB-KW"/>
</dbReference>
<dbReference type="InterPro" id="IPR007197">
    <property type="entry name" value="rSAM"/>
</dbReference>
<reference evidence="8" key="1">
    <citation type="journal article" date="2021" name="PeerJ">
        <title>Extensive microbial diversity within the chicken gut microbiome revealed by metagenomics and culture.</title>
        <authorList>
            <person name="Gilroy R."/>
            <person name="Ravi A."/>
            <person name="Getino M."/>
            <person name="Pursley I."/>
            <person name="Horton D.L."/>
            <person name="Alikhan N.F."/>
            <person name="Baker D."/>
            <person name="Gharbi K."/>
            <person name="Hall N."/>
            <person name="Watson M."/>
            <person name="Adriaenssens E.M."/>
            <person name="Foster-Nyarko E."/>
            <person name="Jarju S."/>
            <person name="Secka A."/>
            <person name="Antonio M."/>
            <person name="Oren A."/>
            <person name="Chaudhuri R.R."/>
            <person name="La Ragione R."/>
            <person name="Hildebrand F."/>
            <person name="Pallen M.J."/>
        </authorList>
    </citation>
    <scope>NUCLEOTIDE SEQUENCE</scope>
    <source>
        <strain evidence="8">ChiBcec16_6824</strain>
    </source>
</reference>
<comment type="caution">
    <text evidence="8">The sequence shown here is derived from an EMBL/GenBank/DDBJ whole genome shotgun (WGS) entry which is preliminary data.</text>
</comment>
<evidence type="ECO:0000313" key="8">
    <source>
        <dbReference type="EMBL" id="HIY20477.1"/>
    </source>
</evidence>
<dbReference type="InterPro" id="IPR051198">
    <property type="entry name" value="BchE-like"/>
</dbReference>
<dbReference type="Proteomes" id="UP000823868">
    <property type="component" value="Unassembled WGS sequence"/>
</dbReference>
<gene>
    <name evidence="8" type="ORF">H9841_01075</name>
</gene>